<dbReference type="Pfam" id="PF07386">
    <property type="entry name" value="DUF1499"/>
    <property type="match status" value="1"/>
</dbReference>
<dbReference type="PIRSF" id="PIRSF026426">
    <property type="entry name" value="DUF1499"/>
    <property type="match status" value="1"/>
</dbReference>
<dbReference type="AlphaFoldDB" id="A0A4R1EP61"/>
<dbReference type="PANTHER" id="PTHR34801:SF6">
    <property type="entry name" value="SLL1620 PROTEIN"/>
    <property type="match status" value="1"/>
</dbReference>
<dbReference type="Proteomes" id="UP000294887">
    <property type="component" value="Unassembled WGS sequence"/>
</dbReference>
<dbReference type="EMBL" id="SMFQ01000005">
    <property type="protein sequence ID" value="TCJ83067.1"/>
    <property type="molecule type" value="Genomic_DNA"/>
</dbReference>
<name>A0A4R1EP61_9GAMM</name>
<accession>A0A4R1EP61</accession>
<dbReference type="RefSeq" id="WP_131907554.1">
    <property type="nucleotide sequence ID" value="NZ_BAAAFU010000007.1"/>
</dbReference>
<dbReference type="OrthoDB" id="9793534at2"/>
<comment type="caution">
    <text evidence="1">The sequence shown here is derived from an EMBL/GenBank/DDBJ whole genome shotgun (WGS) entry which is preliminary data.</text>
</comment>
<protein>
    <submittedName>
        <fullName evidence="1">Uncharacterized protein (DUF1499 family)</fullName>
    </submittedName>
</protein>
<evidence type="ECO:0000313" key="2">
    <source>
        <dbReference type="Proteomes" id="UP000294887"/>
    </source>
</evidence>
<dbReference type="InterPro" id="IPR010865">
    <property type="entry name" value="DUF1499"/>
</dbReference>
<evidence type="ECO:0000313" key="1">
    <source>
        <dbReference type="EMBL" id="TCJ83067.1"/>
    </source>
</evidence>
<organism evidence="1 2">
    <name type="scientific">Cocleimonas flava</name>
    <dbReference type="NCBI Taxonomy" id="634765"/>
    <lineage>
        <taxon>Bacteria</taxon>
        <taxon>Pseudomonadati</taxon>
        <taxon>Pseudomonadota</taxon>
        <taxon>Gammaproteobacteria</taxon>
        <taxon>Thiotrichales</taxon>
        <taxon>Thiotrichaceae</taxon>
        <taxon>Cocleimonas</taxon>
    </lineage>
</organism>
<gene>
    <name evidence="1" type="ORF">EV695_3805</name>
</gene>
<dbReference type="PANTHER" id="PTHR34801">
    <property type="entry name" value="EXPRESSED PROTEIN"/>
    <property type="match status" value="1"/>
</dbReference>
<proteinExistence type="predicted"/>
<reference evidence="1 2" key="1">
    <citation type="submission" date="2019-03" db="EMBL/GenBank/DDBJ databases">
        <title>Genomic Encyclopedia of Type Strains, Phase IV (KMG-IV): sequencing the most valuable type-strain genomes for metagenomic binning, comparative biology and taxonomic classification.</title>
        <authorList>
            <person name="Goeker M."/>
        </authorList>
    </citation>
    <scope>NUCLEOTIDE SEQUENCE [LARGE SCALE GENOMIC DNA]</scope>
    <source>
        <strain evidence="1 2">DSM 24830</strain>
    </source>
</reference>
<keyword evidence="2" id="KW-1185">Reference proteome</keyword>
<sequence length="154" mass="17004">MKTALIIIAILVILGLASFFVLGKMSQKGIAPGLVDGKLSKCSEKPNCVSSEYQDDAEHFIQPIIQQDIDTIKTMSTIVSTIQSMDGIVYIEKNNYIAAIFSSSLFGFVDDFEVRIDPDQGAIHFRSASRVGYSDAGVNKKRVETFKELYKQAL</sequence>